<organism evidence="5 6">
    <name type="scientific">Candidatus Magasanikbacteria bacterium RIFCSPHIGHO2_02_FULL_47_14</name>
    <dbReference type="NCBI Taxonomy" id="1798680"/>
    <lineage>
        <taxon>Bacteria</taxon>
        <taxon>Candidatus Magasanikiibacteriota</taxon>
    </lineage>
</organism>
<keyword evidence="2" id="KW-0808">Transferase</keyword>
<reference evidence="5 6" key="1">
    <citation type="journal article" date="2016" name="Nat. Commun.">
        <title>Thousands of microbial genomes shed light on interconnected biogeochemical processes in an aquifer system.</title>
        <authorList>
            <person name="Anantharaman K."/>
            <person name="Brown C.T."/>
            <person name="Hug L.A."/>
            <person name="Sharon I."/>
            <person name="Castelle C.J."/>
            <person name="Probst A.J."/>
            <person name="Thomas B.C."/>
            <person name="Singh A."/>
            <person name="Wilkins M.J."/>
            <person name="Karaoz U."/>
            <person name="Brodie E.L."/>
            <person name="Williams K.H."/>
            <person name="Hubbard S.S."/>
            <person name="Banfield J.F."/>
        </authorList>
    </citation>
    <scope>NUCLEOTIDE SEQUENCE [LARGE SCALE GENOMIC DNA]</scope>
</reference>
<dbReference type="AlphaFoldDB" id="A0A1F6M2V0"/>
<keyword evidence="1" id="KW-0328">Glycosyltransferase</keyword>
<dbReference type="InterPro" id="IPR028098">
    <property type="entry name" value="Glyco_trans_4-like_N"/>
</dbReference>
<dbReference type="Pfam" id="PF00534">
    <property type="entry name" value="Glycos_transf_1"/>
    <property type="match status" value="1"/>
</dbReference>
<evidence type="ECO:0000256" key="2">
    <source>
        <dbReference type="ARBA" id="ARBA00022679"/>
    </source>
</evidence>
<dbReference type="PANTHER" id="PTHR12526">
    <property type="entry name" value="GLYCOSYLTRANSFERASE"/>
    <property type="match status" value="1"/>
</dbReference>
<feature type="domain" description="Glycosyltransferase subfamily 4-like N-terminal" evidence="4">
    <location>
        <begin position="61"/>
        <end position="166"/>
    </location>
</feature>
<dbReference type="PANTHER" id="PTHR12526:SF629">
    <property type="entry name" value="TEICHURONIC ACID BIOSYNTHESIS GLYCOSYLTRANSFERASE TUAH-RELATED"/>
    <property type="match status" value="1"/>
</dbReference>
<sequence>MKVCYITNVAVPGVEAQSFQVTAMSEAFFSVLGKDFLLISRKMKECPAVAPPFQWVRLPAPGRLPRSVRYILCFFQSLPHVVRFRPSVIMTRDIFFATAYRLLGFRVVYDMHKRFLTRIGDVLFRLIAKKLLITTVSESLQNYIASTYAIPKEKICLARNGVFLERFDAIDRVDARRQLTGRVPLLKDKKIILYSGTMSEGKGLDDITAMAERKKDVFFVIVGALHISTAGVVPSNVICLGHQEHQDVPLFLKAADVLLLPYSRSLGIWQTHSALKMFEYMASGTPIVASRLGAICEMLNESNAFLFEPESLESFEETLSYALEHTEEASQKAIQAYDDIHEFTWEKRVRRVLEYIKVSQESRSSR</sequence>
<accession>A0A1F6M2V0</accession>
<dbReference type="SUPFAM" id="SSF53756">
    <property type="entry name" value="UDP-Glycosyltransferase/glycogen phosphorylase"/>
    <property type="match status" value="1"/>
</dbReference>
<evidence type="ECO:0008006" key="7">
    <source>
        <dbReference type="Google" id="ProtNLM"/>
    </source>
</evidence>
<evidence type="ECO:0000259" key="4">
    <source>
        <dbReference type="Pfam" id="PF13439"/>
    </source>
</evidence>
<evidence type="ECO:0000313" key="6">
    <source>
        <dbReference type="Proteomes" id="UP000176282"/>
    </source>
</evidence>
<feature type="domain" description="Glycosyl transferase family 1" evidence="3">
    <location>
        <begin position="186"/>
        <end position="331"/>
    </location>
</feature>
<evidence type="ECO:0000256" key="1">
    <source>
        <dbReference type="ARBA" id="ARBA00022676"/>
    </source>
</evidence>
<dbReference type="STRING" id="1798680.A3J66_01810"/>
<name>A0A1F6M2V0_9BACT</name>
<evidence type="ECO:0000259" key="3">
    <source>
        <dbReference type="Pfam" id="PF00534"/>
    </source>
</evidence>
<gene>
    <name evidence="5" type="ORF">A3J66_01810</name>
</gene>
<dbReference type="EMBL" id="MFQB01000041">
    <property type="protein sequence ID" value="OGH65934.1"/>
    <property type="molecule type" value="Genomic_DNA"/>
</dbReference>
<dbReference type="GO" id="GO:0016757">
    <property type="term" value="F:glycosyltransferase activity"/>
    <property type="evidence" value="ECO:0007669"/>
    <property type="project" value="UniProtKB-KW"/>
</dbReference>
<proteinExistence type="predicted"/>
<dbReference type="Pfam" id="PF13439">
    <property type="entry name" value="Glyco_transf_4"/>
    <property type="match status" value="1"/>
</dbReference>
<comment type="caution">
    <text evidence="5">The sequence shown here is derived from an EMBL/GenBank/DDBJ whole genome shotgun (WGS) entry which is preliminary data.</text>
</comment>
<dbReference type="InterPro" id="IPR001296">
    <property type="entry name" value="Glyco_trans_1"/>
</dbReference>
<protein>
    <recommendedName>
        <fullName evidence="7">Glycosyltransferase subfamily 4-like N-terminal domain-containing protein</fullName>
    </recommendedName>
</protein>
<dbReference type="Gene3D" id="3.40.50.2000">
    <property type="entry name" value="Glycogen Phosphorylase B"/>
    <property type="match status" value="2"/>
</dbReference>
<evidence type="ECO:0000313" key="5">
    <source>
        <dbReference type="EMBL" id="OGH65934.1"/>
    </source>
</evidence>
<dbReference type="Proteomes" id="UP000176282">
    <property type="component" value="Unassembled WGS sequence"/>
</dbReference>